<evidence type="ECO:0000256" key="3">
    <source>
        <dbReference type="ARBA" id="ARBA00023319"/>
    </source>
</evidence>
<reference evidence="6 7" key="1">
    <citation type="submission" date="2017-03" db="EMBL/GenBank/DDBJ databases">
        <title>Genome Survey of Euroglyphus maynei.</title>
        <authorList>
            <person name="Arlian L.G."/>
            <person name="Morgan M.S."/>
            <person name="Rider S.D."/>
        </authorList>
    </citation>
    <scope>NUCLEOTIDE SEQUENCE [LARGE SCALE GENOMIC DNA]</scope>
    <source>
        <strain evidence="6">Arlian Lab</strain>
        <tissue evidence="6">Whole body</tissue>
    </source>
</reference>
<feature type="non-terminal residue" evidence="6">
    <location>
        <position position="169"/>
    </location>
</feature>
<proteinExistence type="predicted"/>
<keyword evidence="1" id="KW-0732">Signal</keyword>
<dbReference type="GO" id="GO:0043025">
    <property type="term" value="C:neuronal cell body"/>
    <property type="evidence" value="ECO:0007669"/>
    <property type="project" value="TreeGrafter"/>
</dbReference>
<protein>
    <recommendedName>
        <fullName evidence="5">Ig-like domain-containing protein</fullName>
    </recommendedName>
</protein>
<dbReference type="PROSITE" id="PS50835">
    <property type="entry name" value="IG_LIKE"/>
    <property type="match status" value="1"/>
</dbReference>
<keyword evidence="3" id="KW-0393">Immunoglobulin domain</keyword>
<evidence type="ECO:0000256" key="2">
    <source>
        <dbReference type="ARBA" id="ARBA00023157"/>
    </source>
</evidence>
<dbReference type="Pfam" id="PF13927">
    <property type="entry name" value="Ig_3"/>
    <property type="match status" value="1"/>
</dbReference>
<dbReference type="PANTHER" id="PTHR45080">
    <property type="entry name" value="CONTACTIN 5"/>
    <property type="match status" value="1"/>
</dbReference>
<dbReference type="PANTHER" id="PTHR45080:SF8">
    <property type="entry name" value="IG-LIKE DOMAIN-CONTAINING PROTEIN"/>
    <property type="match status" value="1"/>
</dbReference>
<dbReference type="InterPro" id="IPR007110">
    <property type="entry name" value="Ig-like_dom"/>
</dbReference>
<accession>A0A1Y3ASW1</accession>
<dbReference type="SUPFAM" id="SSF48726">
    <property type="entry name" value="Immunoglobulin"/>
    <property type="match status" value="1"/>
</dbReference>
<dbReference type="InterPro" id="IPR050958">
    <property type="entry name" value="Cell_Adh-Cytoskel_Orgn"/>
</dbReference>
<dbReference type="Proteomes" id="UP000194236">
    <property type="component" value="Unassembled WGS sequence"/>
</dbReference>
<name>A0A1Y3ASW1_EURMA</name>
<gene>
    <name evidence="6" type="ORF">BLA29_011208</name>
</gene>
<dbReference type="SMART" id="SM00408">
    <property type="entry name" value="IGc2"/>
    <property type="match status" value="1"/>
</dbReference>
<evidence type="ECO:0000313" key="6">
    <source>
        <dbReference type="EMBL" id="OTF71540.1"/>
    </source>
</evidence>
<sequence length="169" mass="19178">MKQQHLNVPLPTLPNKTDMKNSSPVEKKRIIHSNRMNPPEIVKYESKPLLTKVPESIHRIKLGSKLRLSCEADGNPTPTVKWIRFGRTFSFNSTLNIEKISAADDGFYECIARNRNGKAAKEIRIIIVGNISPDSNLNDHRDLLEKIIEASKHSKRVELIDLITLNTTD</sequence>
<comment type="caution">
    <text evidence="6">The sequence shown here is derived from an EMBL/GenBank/DDBJ whole genome shotgun (WGS) entry which is preliminary data.</text>
</comment>
<dbReference type="OrthoDB" id="9355041at2759"/>
<evidence type="ECO:0000259" key="5">
    <source>
        <dbReference type="PROSITE" id="PS50835"/>
    </source>
</evidence>
<dbReference type="GO" id="GO:0050808">
    <property type="term" value="P:synapse organization"/>
    <property type="evidence" value="ECO:0007669"/>
    <property type="project" value="TreeGrafter"/>
</dbReference>
<keyword evidence="7" id="KW-1185">Reference proteome</keyword>
<dbReference type="GO" id="GO:0030424">
    <property type="term" value="C:axon"/>
    <property type="evidence" value="ECO:0007669"/>
    <property type="project" value="TreeGrafter"/>
</dbReference>
<dbReference type="SMART" id="SM00409">
    <property type="entry name" value="IG"/>
    <property type="match status" value="1"/>
</dbReference>
<feature type="region of interest" description="Disordered" evidence="4">
    <location>
        <begin position="1"/>
        <end position="27"/>
    </location>
</feature>
<dbReference type="InterPro" id="IPR003599">
    <property type="entry name" value="Ig_sub"/>
</dbReference>
<evidence type="ECO:0000256" key="1">
    <source>
        <dbReference type="ARBA" id="ARBA00022729"/>
    </source>
</evidence>
<dbReference type="InterPro" id="IPR036179">
    <property type="entry name" value="Ig-like_dom_sf"/>
</dbReference>
<dbReference type="FunFam" id="2.60.40.10:FF:000032">
    <property type="entry name" value="palladin isoform X1"/>
    <property type="match status" value="1"/>
</dbReference>
<feature type="domain" description="Ig-like" evidence="5">
    <location>
        <begin position="48"/>
        <end position="126"/>
    </location>
</feature>
<evidence type="ECO:0000313" key="7">
    <source>
        <dbReference type="Proteomes" id="UP000194236"/>
    </source>
</evidence>
<dbReference type="EMBL" id="MUJZ01060507">
    <property type="protein sequence ID" value="OTF71540.1"/>
    <property type="molecule type" value="Genomic_DNA"/>
</dbReference>
<evidence type="ECO:0000256" key="4">
    <source>
        <dbReference type="SAM" id="MobiDB-lite"/>
    </source>
</evidence>
<keyword evidence="2" id="KW-1015">Disulfide bond</keyword>
<dbReference type="InterPro" id="IPR013783">
    <property type="entry name" value="Ig-like_fold"/>
</dbReference>
<dbReference type="GO" id="GO:0007156">
    <property type="term" value="P:homophilic cell adhesion via plasma membrane adhesion molecules"/>
    <property type="evidence" value="ECO:0007669"/>
    <property type="project" value="TreeGrafter"/>
</dbReference>
<dbReference type="Gene3D" id="2.60.40.10">
    <property type="entry name" value="Immunoglobulins"/>
    <property type="match status" value="2"/>
</dbReference>
<dbReference type="GO" id="GO:0005886">
    <property type="term" value="C:plasma membrane"/>
    <property type="evidence" value="ECO:0007669"/>
    <property type="project" value="TreeGrafter"/>
</dbReference>
<organism evidence="6 7">
    <name type="scientific">Euroglyphus maynei</name>
    <name type="common">Mayne's house dust mite</name>
    <dbReference type="NCBI Taxonomy" id="6958"/>
    <lineage>
        <taxon>Eukaryota</taxon>
        <taxon>Metazoa</taxon>
        <taxon>Ecdysozoa</taxon>
        <taxon>Arthropoda</taxon>
        <taxon>Chelicerata</taxon>
        <taxon>Arachnida</taxon>
        <taxon>Acari</taxon>
        <taxon>Acariformes</taxon>
        <taxon>Sarcoptiformes</taxon>
        <taxon>Astigmata</taxon>
        <taxon>Psoroptidia</taxon>
        <taxon>Analgoidea</taxon>
        <taxon>Pyroglyphidae</taxon>
        <taxon>Pyroglyphinae</taxon>
        <taxon>Euroglyphus</taxon>
    </lineage>
</organism>
<dbReference type="InterPro" id="IPR003598">
    <property type="entry name" value="Ig_sub2"/>
</dbReference>
<dbReference type="AlphaFoldDB" id="A0A1Y3ASW1"/>
<dbReference type="GO" id="GO:0008046">
    <property type="term" value="F:axon guidance receptor activity"/>
    <property type="evidence" value="ECO:0007669"/>
    <property type="project" value="TreeGrafter"/>
</dbReference>